<dbReference type="Pfam" id="PF09172">
    <property type="entry name" value="Vit_open_b-sht"/>
    <property type="match status" value="1"/>
</dbReference>
<keyword evidence="3" id="KW-1015">Disulfide bond</keyword>
<keyword evidence="1 7" id="KW-0732">Signal</keyword>
<feature type="region of interest" description="Disordered" evidence="6">
    <location>
        <begin position="1143"/>
        <end position="1169"/>
    </location>
</feature>
<evidence type="ECO:0000256" key="3">
    <source>
        <dbReference type="ARBA" id="ARBA00023157"/>
    </source>
</evidence>
<dbReference type="InterPro" id="IPR015819">
    <property type="entry name" value="Lipid_transp_b-sht_shell"/>
</dbReference>
<dbReference type="Gene3D" id="2.30.230.10">
    <property type="entry name" value="Lipovitellin, beta-sheet shell regions, chain A"/>
    <property type="match status" value="1"/>
</dbReference>
<feature type="domain" description="VWFD" evidence="9">
    <location>
        <begin position="1445"/>
        <end position="1643"/>
    </location>
</feature>
<dbReference type="Pfam" id="PF01347">
    <property type="entry name" value="Vitellogenin_N"/>
    <property type="match status" value="1"/>
</dbReference>
<feature type="compositionally biased region" description="Polar residues" evidence="6">
    <location>
        <begin position="1143"/>
        <end position="1154"/>
    </location>
</feature>
<proteinExistence type="predicted"/>
<sequence length="1691" mass="193654">MLTSLFFGLFVGIATAEYGWEPGTQYSYSVRGRTVTGLHQIANQFTGVLMQAKLTIQAKSDSTLSLQIIGAKYAEIHRNLSNGWDTYIPDESLDYMKLHLHSGAFELYLDDGIIKEMIVDQSIPTWELNVLKSIVSLLQVDVQAENVIKSRLNLIPNSDLSLGTYKTMEDSVNGVHETIYDISEIQQYALQSQHQLLPLPHSLGKGKVFEIVKNRNFSNSNQHVVYHSGLDGQTNWKPGSNQMGKFLTRTSMSQIIISGNRKHYTIQSSTTIDKIIVAPHLYNKQKGMVGSKFNLTLESVNSIKLPFPVVSNPRPIRNLVYEYNPNSSTSKKMKEGLSDFKLDGSLDFKSSQVISDELSFLSTSKLSEASPLDYVTFTGETKNEHDVLNSTQNIIRLAREIGQGIVSPNALTGERTLNKFSLLVRLTRTMSTEQLKEVSENIYYPYLKTRKANSLEIARNYQAWISFRDAVGQSGTGPALMSIREWIVSKKVVGEEASHLIMSLSKTAKYLTADYIDYFFDMLNDELIKNHVSSRTSAVLSFTEIINKALVNQKSSEKNYPVHFLGSVKAKNVSAILEKYISYFQKKLHESVNQKNSVDIQLYIRALNNIAHPYTLKVFKPYLEGKTTISKFQRFTIIASMDKLVKTYPNLARTVLFRIYSNMADTPEIRIAAVMQFIKTNPPVLMLQSMAQQTNFDLNKQVNAAVKSAIESYAKQEVNQYNKEMVQKAKAAVNMLAAENYGLHYSRNFINSFIVKERNLAYKHHLAYIQSADSIYPSSFFYHLKNNIGGYKHNSIEMNFVTSSTSKLIDLLYNGFFGNDNKKQRREKRINLSNSKWSLNNIYDSLNFKKEENEQLEGHILATVLGVKRYFSFDNNTLQNIPKNVAGIVTDMMNNRRFNFTNLYNEYSMEIVFPTTMGFPFIYTLETPTLVNFGLQLTGDGRTTPLGSHSAVHTDDLSLSGNYNILYSTHKEGKIGFVTPYNGKMYTTGLERNIHVHITIKVDVNINVKQPKINVTLEPIDKNEAQKVFEYSTRASTSMQDSNKINSLMARKDVLLVHNEPIKVVQQTFGKEKYGFSFDIKMETDKNNLGLNYIYNHLKGHDVISLASFIDSLDGINNHNYSITFNPQNSWSKKMELSLSYNKTDSTKTSVPTSSHERESHKGPSLENKESYRTELFKNVAVNIKDPQTNFIQLKMSFKGLYDTEYELLLASSNSFKSNITRILAFMKNSTTTHMEPKSYVGALELTTLMPRIQLVKHGISLNPLSPSKVKGRFIFGERPPYKSHIMLQGDLYTSLERLKYLKKHPLGILCEKQIQMGYKIQAACRNVTRRMNYLDKYQFRINYQHIPNDFKNMVYKIYRYINHLWYDYNTETVNFMDNGENIDVKIDFGKNLLSSNLSITTSDFSDKYVNVPIHEWVRPLVVLHPQYNMMERLGHRIMVGQESPTCTYDKDQITTFDNRTYYVNLGDKYHILTQYIPKNHGFDKNENDEYFSIIAGQRSLQLLDLRIIVGDDVLEVTQVGDDSLLNFIYNGKRIIISDDMKELHDYRGSVVLKLFSLPEGAVRLVAEKNGFEIIHHGNHVTVIVSNKFRNKLWGLCGNFDGEIYNEFTTPQNCITSDRKQFIASYEFLNKTIKGVTRNSECYKRKYIFGTIVNEEEVNKYIDKERKINCEETIKKRLLKEMIEASTTYNP</sequence>
<evidence type="ECO:0000256" key="6">
    <source>
        <dbReference type="SAM" id="MobiDB-lite"/>
    </source>
</evidence>
<dbReference type="InterPro" id="IPR001747">
    <property type="entry name" value="Vitellogenin_N"/>
</dbReference>
<dbReference type="InterPro" id="IPR001846">
    <property type="entry name" value="VWF_type-D"/>
</dbReference>
<dbReference type="SMART" id="SM00638">
    <property type="entry name" value="LPD_N"/>
    <property type="match status" value="1"/>
</dbReference>
<dbReference type="SUPFAM" id="SSF48431">
    <property type="entry name" value="Lipovitellin-phosvitin complex, superhelical domain"/>
    <property type="match status" value="1"/>
</dbReference>
<evidence type="ECO:0000256" key="5">
    <source>
        <dbReference type="PROSITE-ProRule" id="PRU00557"/>
    </source>
</evidence>
<comment type="caution">
    <text evidence="5">Lacks conserved residue(s) required for the propagation of feature annotation.</text>
</comment>
<dbReference type="InterPro" id="IPR015816">
    <property type="entry name" value="Vitellinogen_b-sht_N"/>
</dbReference>
<dbReference type="PROSITE" id="PS51211">
    <property type="entry name" value="VITELLOGENIN"/>
    <property type="match status" value="1"/>
</dbReference>
<protein>
    <recommendedName>
        <fullName evidence="12">Vitellogenin</fullName>
    </recommendedName>
</protein>
<feature type="chain" id="PRO_5040492830" description="Vitellogenin" evidence="7">
    <location>
        <begin position="17"/>
        <end position="1691"/>
    </location>
</feature>
<dbReference type="FunFam" id="1.25.10.20:FF:000003">
    <property type="entry name" value="Vitellogenin C"/>
    <property type="match status" value="1"/>
</dbReference>
<dbReference type="SUPFAM" id="SSF56968">
    <property type="entry name" value="Lipovitellin-phosvitin complex, beta-sheet shell regions"/>
    <property type="match status" value="2"/>
</dbReference>
<dbReference type="Pfam" id="PF00094">
    <property type="entry name" value="VWD"/>
    <property type="match status" value="1"/>
</dbReference>
<feature type="compositionally biased region" description="Basic and acidic residues" evidence="6">
    <location>
        <begin position="1155"/>
        <end position="1169"/>
    </location>
</feature>
<evidence type="ECO:0008006" key="12">
    <source>
        <dbReference type="Google" id="ProtNLM"/>
    </source>
</evidence>
<keyword evidence="4" id="KW-0325">Glycoprotein</keyword>
<feature type="domain" description="Vitellogenin" evidence="8">
    <location>
        <begin position="20"/>
        <end position="780"/>
    </location>
</feature>
<evidence type="ECO:0000256" key="4">
    <source>
        <dbReference type="ARBA" id="ARBA00023180"/>
    </source>
</evidence>
<keyword evidence="2" id="KW-0758">Storage protein</keyword>
<dbReference type="GO" id="GO:0005319">
    <property type="term" value="F:lipid transporter activity"/>
    <property type="evidence" value="ECO:0007669"/>
    <property type="project" value="InterPro"/>
</dbReference>
<name>A0A9P0H1H3_NEZVI</name>
<evidence type="ECO:0000313" key="10">
    <source>
        <dbReference type="EMBL" id="CAH1388802.1"/>
    </source>
</evidence>
<keyword evidence="11" id="KW-1185">Reference proteome</keyword>
<evidence type="ECO:0000313" key="11">
    <source>
        <dbReference type="Proteomes" id="UP001152798"/>
    </source>
</evidence>
<dbReference type="InterPro" id="IPR050733">
    <property type="entry name" value="Vitellogenin/Apolipophorin"/>
</dbReference>
<dbReference type="Proteomes" id="UP001152798">
    <property type="component" value="Chromosome 1"/>
</dbReference>
<gene>
    <name evidence="10" type="ORF">NEZAVI_LOCUS337</name>
</gene>
<evidence type="ECO:0000259" key="9">
    <source>
        <dbReference type="PROSITE" id="PS51233"/>
    </source>
</evidence>
<dbReference type="OrthoDB" id="6630485at2759"/>
<evidence type="ECO:0000256" key="1">
    <source>
        <dbReference type="ARBA" id="ARBA00022729"/>
    </source>
</evidence>
<dbReference type="EMBL" id="OV725077">
    <property type="protein sequence ID" value="CAH1388802.1"/>
    <property type="molecule type" value="Genomic_DNA"/>
</dbReference>
<dbReference type="PROSITE" id="PS51233">
    <property type="entry name" value="VWFD"/>
    <property type="match status" value="1"/>
</dbReference>
<feature type="signal peptide" evidence="7">
    <location>
        <begin position="1"/>
        <end position="16"/>
    </location>
</feature>
<evidence type="ECO:0000259" key="8">
    <source>
        <dbReference type="PROSITE" id="PS51211"/>
    </source>
</evidence>
<dbReference type="Gene3D" id="2.20.80.10">
    <property type="entry name" value="Lipovitellin-phosvitin complex, chain A, domain 4"/>
    <property type="match status" value="1"/>
</dbReference>
<dbReference type="Gene3D" id="1.25.10.20">
    <property type="entry name" value="Vitellinogen, superhelical"/>
    <property type="match status" value="1"/>
</dbReference>
<dbReference type="InterPro" id="IPR011030">
    <property type="entry name" value="Lipovitellin_superhlx_dom"/>
</dbReference>
<organism evidence="10 11">
    <name type="scientific">Nezara viridula</name>
    <name type="common">Southern green stink bug</name>
    <name type="synonym">Cimex viridulus</name>
    <dbReference type="NCBI Taxonomy" id="85310"/>
    <lineage>
        <taxon>Eukaryota</taxon>
        <taxon>Metazoa</taxon>
        <taxon>Ecdysozoa</taxon>
        <taxon>Arthropoda</taxon>
        <taxon>Hexapoda</taxon>
        <taxon>Insecta</taxon>
        <taxon>Pterygota</taxon>
        <taxon>Neoptera</taxon>
        <taxon>Paraneoptera</taxon>
        <taxon>Hemiptera</taxon>
        <taxon>Heteroptera</taxon>
        <taxon>Panheteroptera</taxon>
        <taxon>Pentatomomorpha</taxon>
        <taxon>Pentatomoidea</taxon>
        <taxon>Pentatomidae</taxon>
        <taxon>Pentatominae</taxon>
        <taxon>Nezara</taxon>
    </lineage>
</organism>
<reference evidence="10" key="1">
    <citation type="submission" date="2022-01" db="EMBL/GenBank/DDBJ databases">
        <authorList>
            <person name="King R."/>
        </authorList>
    </citation>
    <scope>NUCLEOTIDE SEQUENCE</scope>
</reference>
<dbReference type="InterPro" id="IPR015255">
    <property type="entry name" value="Vitellinogen_open_b-sht"/>
</dbReference>
<dbReference type="PANTHER" id="PTHR23345:SF15">
    <property type="entry name" value="VITELLOGENIN 1-RELATED"/>
    <property type="match status" value="1"/>
</dbReference>
<evidence type="ECO:0000256" key="2">
    <source>
        <dbReference type="ARBA" id="ARBA00022761"/>
    </source>
</evidence>
<dbReference type="SMART" id="SM00216">
    <property type="entry name" value="VWD"/>
    <property type="match status" value="1"/>
</dbReference>
<dbReference type="GO" id="GO:0045735">
    <property type="term" value="F:nutrient reservoir activity"/>
    <property type="evidence" value="ECO:0007669"/>
    <property type="project" value="UniProtKB-KW"/>
</dbReference>
<dbReference type="SMART" id="SM01169">
    <property type="entry name" value="DUF1943"/>
    <property type="match status" value="1"/>
</dbReference>
<accession>A0A9P0H1H3</accession>
<evidence type="ECO:0000256" key="7">
    <source>
        <dbReference type="SAM" id="SignalP"/>
    </source>
</evidence>
<dbReference type="PANTHER" id="PTHR23345">
    <property type="entry name" value="VITELLOGENIN-RELATED"/>
    <property type="match status" value="1"/>
</dbReference>